<keyword evidence="3" id="KW-1185">Reference proteome</keyword>
<proteinExistence type="predicted"/>
<dbReference type="Proteomes" id="UP000013827">
    <property type="component" value="Unassembled WGS sequence"/>
</dbReference>
<feature type="region of interest" description="Disordered" evidence="1">
    <location>
        <begin position="48"/>
        <end position="90"/>
    </location>
</feature>
<feature type="region of interest" description="Disordered" evidence="1">
    <location>
        <begin position="1"/>
        <end position="34"/>
    </location>
</feature>
<evidence type="ECO:0000313" key="2">
    <source>
        <dbReference type="EnsemblProtists" id="EOD13332"/>
    </source>
</evidence>
<protein>
    <submittedName>
        <fullName evidence="2">Uncharacterized protein</fullName>
    </submittedName>
</protein>
<dbReference type="RefSeq" id="XP_005765761.1">
    <property type="nucleotide sequence ID" value="XM_005765704.1"/>
</dbReference>
<sequence>MTQPGDSKPPMVVAGVDPTGAGSHVSSTARPSLAGEPVAVVATVKPCVGSAPAPQTTNDVKTPPVESKKRPVPTAASDSSNGDGQPEPRKAARTLFPAEDFEAAKTKIAEQAATIADLESSLSLETGMHQVAAGKVAGLEAQIGAMSVYEGSLLREKNGIAVELGTVKEKLRRVENEKKGIREAQHKLFQARDKERELVLKEVRWLEILAADILKESVPRSVLDNSIWAIIARFKSLQTRAQAEMATARARAASQVIVLQ</sequence>
<organism evidence="2 3">
    <name type="scientific">Emiliania huxleyi (strain CCMP1516)</name>
    <dbReference type="NCBI Taxonomy" id="280463"/>
    <lineage>
        <taxon>Eukaryota</taxon>
        <taxon>Haptista</taxon>
        <taxon>Haptophyta</taxon>
        <taxon>Prymnesiophyceae</taxon>
        <taxon>Isochrysidales</taxon>
        <taxon>Noelaerhabdaceae</taxon>
        <taxon>Emiliania</taxon>
    </lineage>
</organism>
<dbReference type="EnsemblProtists" id="EOD13332">
    <property type="protein sequence ID" value="EOD13332"/>
    <property type="gene ID" value="EMIHUDRAFT_445868"/>
</dbReference>
<dbReference type="KEGG" id="ehx:EMIHUDRAFT_445868"/>
<dbReference type="AlphaFoldDB" id="A0A0D3IPZ7"/>
<name>A0A0D3IPZ7_EMIH1</name>
<dbReference type="PaxDb" id="2903-EOD13332"/>
<evidence type="ECO:0000256" key="1">
    <source>
        <dbReference type="SAM" id="MobiDB-lite"/>
    </source>
</evidence>
<evidence type="ECO:0000313" key="3">
    <source>
        <dbReference type="Proteomes" id="UP000013827"/>
    </source>
</evidence>
<accession>A0A0D3IPZ7</accession>
<reference evidence="3" key="1">
    <citation type="journal article" date="2013" name="Nature">
        <title>Pan genome of the phytoplankton Emiliania underpins its global distribution.</title>
        <authorList>
            <person name="Read B.A."/>
            <person name="Kegel J."/>
            <person name="Klute M.J."/>
            <person name="Kuo A."/>
            <person name="Lefebvre S.C."/>
            <person name="Maumus F."/>
            <person name="Mayer C."/>
            <person name="Miller J."/>
            <person name="Monier A."/>
            <person name="Salamov A."/>
            <person name="Young J."/>
            <person name="Aguilar M."/>
            <person name="Claverie J.M."/>
            <person name="Frickenhaus S."/>
            <person name="Gonzalez K."/>
            <person name="Herman E.K."/>
            <person name="Lin Y.C."/>
            <person name="Napier J."/>
            <person name="Ogata H."/>
            <person name="Sarno A.F."/>
            <person name="Shmutz J."/>
            <person name="Schroeder D."/>
            <person name="de Vargas C."/>
            <person name="Verret F."/>
            <person name="von Dassow P."/>
            <person name="Valentin K."/>
            <person name="Van de Peer Y."/>
            <person name="Wheeler G."/>
            <person name="Dacks J.B."/>
            <person name="Delwiche C.F."/>
            <person name="Dyhrman S.T."/>
            <person name="Glockner G."/>
            <person name="John U."/>
            <person name="Richards T."/>
            <person name="Worden A.Z."/>
            <person name="Zhang X."/>
            <person name="Grigoriev I.V."/>
            <person name="Allen A.E."/>
            <person name="Bidle K."/>
            <person name="Borodovsky M."/>
            <person name="Bowler C."/>
            <person name="Brownlee C."/>
            <person name="Cock J.M."/>
            <person name="Elias M."/>
            <person name="Gladyshev V.N."/>
            <person name="Groth M."/>
            <person name="Guda C."/>
            <person name="Hadaegh A."/>
            <person name="Iglesias-Rodriguez M.D."/>
            <person name="Jenkins J."/>
            <person name="Jones B.M."/>
            <person name="Lawson T."/>
            <person name="Leese F."/>
            <person name="Lindquist E."/>
            <person name="Lobanov A."/>
            <person name="Lomsadze A."/>
            <person name="Malik S.B."/>
            <person name="Marsh M.E."/>
            <person name="Mackinder L."/>
            <person name="Mock T."/>
            <person name="Mueller-Roeber B."/>
            <person name="Pagarete A."/>
            <person name="Parker M."/>
            <person name="Probert I."/>
            <person name="Quesneville H."/>
            <person name="Raines C."/>
            <person name="Rensing S.A."/>
            <person name="Riano-Pachon D.M."/>
            <person name="Richier S."/>
            <person name="Rokitta S."/>
            <person name="Shiraiwa Y."/>
            <person name="Soanes D.M."/>
            <person name="van der Giezen M."/>
            <person name="Wahlund T.M."/>
            <person name="Williams B."/>
            <person name="Wilson W."/>
            <person name="Wolfe G."/>
            <person name="Wurch L.L."/>
        </authorList>
    </citation>
    <scope>NUCLEOTIDE SEQUENCE</scope>
</reference>
<dbReference type="GeneID" id="17259480"/>
<dbReference type="HOGENOM" id="CLU_1117438_0_0_1"/>
<reference evidence="2" key="2">
    <citation type="submission" date="2024-10" db="UniProtKB">
        <authorList>
            <consortium name="EnsemblProtists"/>
        </authorList>
    </citation>
    <scope>IDENTIFICATION</scope>
</reference>